<keyword evidence="1" id="KW-0614">Plasmid</keyword>
<dbReference type="AlphaFoldDB" id="A0A974RKQ1"/>
<protein>
    <submittedName>
        <fullName evidence="1">EexN family lipoprotein</fullName>
    </submittedName>
</protein>
<dbReference type="Proteomes" id="UP000514628">
    <property type="component" value="Plasmid pCFViADRI1362_P2"/>
</dbReference>
<reference evidence="2" key="1">
    <citation type="submission" date="2020-07" db="EMBL/GenBank/DDBJ databases">
        <title>A comparison of fourteen fully characterised mammalian-associated Campylobacter fetus isolates suggests a mechanism by which bovine-adapted biotypes have evolved high genomic plasticity.</title>
        <authorList>
            <person name="Nadin-Davis S.A."/>
            <person name="Chmara J.T."/>
            <person name="Carillo C."/>
            <person name="Amoako K."/>
            <person name="Goji N."/>
            <person name="Duceppe M.-O."/>
            <person name="Devenish J."/>
        </authorList>
    </citation>
    <scope>NUCLEOTIDE SEQUENCE [LARGE SCALE GENOMIC DNA]</scope>
    <source>
        <strain evidence="2">CFViADRI1362</strain>
        <plasmid evidence="2">pcfviadri1362_p2</plasmid>
    </source>
</reference>
<proteinExistence type="predicted"/>
<name>A0A974RKQ1_CAMFE</name>
<dbReference type="InterPro" id="IPR047937">
    <property type="entry name" value="Eex_IncN-like"/>
</dbReference>
<evidence type="ECO:0000313" key="2">
    <source>
        <dbReference type="Proteomes" id="UP000514628"/>
    </source>
</evidence>
<gene>
    <name evidence="1" type="ORF">GZ989_011395</name>
</gene>
<dbReference type="NCBIfam" id="NF033894">
    <property type="entry name" value="Eex_IncN"/>
    <property type="match status" value="1"/>
</dbReference>
<dbReference type="PROSITE" id="PS51257">
    <property type="entry name" value="PROKAR_LIPOPROTEIN"/>
    <property type="match status" value="1"/>
</dbReference>
<accession>A0A974RKQ1</accession>
<sequence length="76" mass="8575">MKNIVFSVALGALVAVGFSGCGEEEIKTAEYFKQHPKELKKKMEECKKAQSMSESKKKECDNAFFAQQTSDDAWTY</sequence>
<geneLocation type="plasmid" evidence="2">
    <name>pcfviadri1362_p2</name>
</geneLocation>
<dbReference type="EMBL" id="CP059434">
    <property type="protein sequence ID" value="QMS59877.1"/>
    <property type="molecule type" value="Genomic_DNA"/>
</dbReference>
<dbReference type="RefSeq" id="WP_065843574.1">
    <property type="nucleotide sequence ID" value="NZ_CP059434.1"/>
</dbReference>
<organism evidence="1 2">
    <name type="scientific">Campylobacter fetus</name>
    <dbReference type="NCBI Taxonomy" id="196"/>
    <lineage>
        <taxon>Bacteria</taxon>
        <taxon>Pseudomonadati</taxon>
        <taxon>Campylobacterota</taxon>
        <taxon>Epsilonproteobacteria</taxon>
        <taxon>Campylobacterales</taxon>
        <taxon>Campylobacteraceae</taxon>
        <taxon>Campylobacter</taxon>
    </lineage>
</organism>
<keyword evidence="1" id="KW-0449">Lipoprotein</keyword>
<evidence type="ECO:0000313" key="1">
    <source>
        <dbReference type="EMBL" id="QMS59877.1"/>
    </source>
</evidence>